<dbReference type="SUPFAM" id="SSF53067">
    <property type="entry name" value="Actin-like ATPase domain"/>
    <property type="match status" value="1"/>
</dbReference>
<dbReference type="PANTHER" id="PTHR47690:SF1">
    <property type="entry name" value="GLUCOKINASE"/>
    <property type="match status" value="1"/>
</dbReference>
<keyword evidence="5" id="KW-1185">Reference proteome</keyword>
<dbReference type="CDD" id="cd24008">
    <property type="entry name" value="ASKHA_NBD_GLK"/>
    <property type="match status" value="1"/>
</dbReference>
<organism evidence="4 5">
    <name type="scientific">Tritonibacter litoralis</name>
    <dbReference type="NCBI Taxonomy" id="2662264"/>
    <lineage>
        <taxon>Bacteria</taxon>
        <taxon>Pseudomonadati</taxon>
        <taxon>Pseudomonadota</taxon>
        <taxon>Alphaproteobacteria</taxon>
        <taxon>Rhodobacterales</taxon>
        <taxon>Paracoccaceae</taxon>
        <taxon>Tritonibacter</taxon>
    </lineage>
</organism>
<dbReference type="PANTHER" id="PTHR47690">
    <property type="entry name" value="GLUCOKINASE"/>
    <property type="match status" value="1"/>
</dbReference>
<sequence>MWNLIADVGGTNMRLASVADDGRMLRNQTLPTKGTVTLDDACAAFVATEGSSPVHVVMAAAGIVADGRVSLTNANQSTSEARLVNACGAHSAKILNDFEAAAWSLETVTKREVAVIQGQDQFPDGPRLILGPGTGLGAGALVFGENEPAAIAGEGGHVSIGPRRADLVPVFEALVRLWPEVAMSDLMVEAEALLSGTGLPYFYRAVAEVAGQPVGNEDARQIFTAAEAGDAVAARTVALFGEYLGAVAGDLASTLGARGGVFVTGGIVQKNPKLLDAGFLAAFNAGGRHTDWRQELPVYLYTNESFGLIGARNCAQHLSAR</sequence>
<reference evidence="4 5" key="1">
    <citation type="submission" date="2019-10" db="EMBL/GenBank/DDBJ databases">
        <title>Epibacterium sp. nov., isolated from seawater.</title>
        <authorList>
            <person name="Zhang X."/>
            <person name="Li N."/>
        </authorList>
    </citation>
    <scope>NUCLEOTIDE SEQUENCE [LARGE SCALE GENOMIC DNA]</scope>
    <source>
        <strain evidence="4 5">SM1979</strain>
    </source>
</reference>
<keyword evidence="2" id="KW-0418">Kinase</keyword>
<dbReference type="RefSeq" id="WP_153217050.1">
    <property type="nucleotide sequence ID" value="NZ_WIBF01000012.1"/>
</dbReference>
<dbReference type="Proteomes" id="UP000444174">
    <property type="component" value="Unassembled WGS sequence"/>
</dbReference>
<dbReference type="Pfam" id="PF02685">
    <property type="entry name" value="Glucokinase"/>
    <property type="match status" value="1"/>
</dbReference>
<dbReference type="GO" id="GO:0006096">
    <property type="term" value="P:glycolytic process"/>
    <property type="evidence" value="ECO:0007669"/>
    <property type="project" value="InterPro"/>
</dbReference>
<dbReference type="GO" id="GO:0005536">
    <property type="term" value="F:D-glucose binding"/>
    <property type="evidence" value="ECO:0007669"/>
    <property type="project" value="InterPro"/>
</dbReference>
<evidence type="ECO:0000313" key="5">
    <source>
        <dbReference type="Proteomes" id="UP000444174"/>
    </source>
</evidence>
<dbReference type="Gene3D" id="3.30.420.40">
    <property type="match status" value="1"/>
</dbReference>
<evidence type="ECO:0000256" key="1">
    <source>
        <dbReference type="ARBA" id="ARBA00022679"/>
    </source>
</evidence>
<dbReference type="AlphaFoldDB" id="A0A843YLM7"/>
<comment type="similarity">
    <text evidence="3">Belongs to the bacterial glucokinase family.</text>
</comment>
<keyword evidence="1" id="KW-0808">Transferase</keyword>
<evidence type="ECO:0000256" key="3">
    <source>
        <dbReference type="RuleBase" id="RU004046"/>
    </source>
</evidence>
<dbReference type="InterPro" id="IPR043129">
    <property type="entry name" value="ATPase_NBD"/>
</dbReference>
<dbReference type="GO" id="GO:0005524">
    <property type="term" value="F:ATP binding"/>
    <property type="evidence" value="ECO:0007669"/>
    <property type="project" value="InterPro"/>
</dbReference>
<comment type="caution">
    <text evidence="4">The sequence shown here is derived from an EMBL/GenBank/DDBJ whole genome shotgun (WGS) entry which is preliminary data.</text>
</comment>
<dbReference type="EMBL" id="WIBF01000012">
    <property type="protein sequence ID" value="MQQ10069.1"/>
    <property type="molecule type" value="Genomic_DNA"/>
</dbReference>
<proteinExistence type="inferred from homology"/>
<dbReference type="GO" id="GO:0005829">
    <property type="term" value="C:cytosol"/>
    <property type="evidence" value="ECO:0007669"/>
    <property type="project" value="TreeGrafter"/>
</dbReference>
<evidence type="ECO:0000256" key="2">
    <source>
        <dbReference type="ARBA" id="ARBA00022777"/>
    </source>
</evidence>
<accession>A0A843YLM7</accession>
<gene>
    <name evidence="4" type="ORF">GFB49_16500</name>
</gene>
<name>A0A843YLM7_9RHOB</name>
<dbReference type="InterPro" id="IPR003836">
    <property type="entry name" value="Glucokinase"/>
</dbReference>
<protein>
    <submittedName>
        <fullName evidence="4">ROK family protein</fullName>
    </submittedName>
</protein>
<dbReference type="Gene3D" id="3.40.367.20">
    <property type="match status" value="1"/>
</dbReference>
<evidence type="ECO:0000313" key="4">
    <source>
        <dbReference type="EMBL" id="MQQ10069.1"/>
    </source>
</evidence>
<dbReference type="InterPro" id="IPR050201">
    <property type="entry name" value="Bacterial_glucokinase"/>
</dbReference>
<dbReference type="GO" id="GO:0004340">
    <property type="term" value="F:glucokinase activity"/>
    <property type="evidence" value="ECO:0007669"/>
    <property type="project" value="InterPro"/>
</dbReference>